<dbReference type="EMBL" id="OX291494">
    <property type="protein sequence ID" value="CAI1921354.1"/>
    <property type="molecule type" value="Genomic_DNA"/>
</dbReference>
<accession>A0ABN8VMM8</accession>
<dbReference type="CDD" id="cd00067">
    <property type="entry name" value="GAL4"/>
    <property type="match status" value="1"/>
</dbReference>
<feature type="compositionally biased region" description="Acidic residues" evidence="6">
    <location>
        <begin position="949"/>
        <end position="997"/>
    </location>
</feature>
<keyword evidence="5" id="KW-0539">Nucleus</keyword>
<proteinExistence type="predicted"/>
<feature type="region of interest" description="Disordered" evidence="6">
    <location>
        <begin position="23"/>
        <end position="60"/>
    </location>
</feature>
<dbReference type="SUPFAM" id="SSF57701">
    <property type="entry name" value="Zn2/Cys6 DNA-binding domain"/>
    <property type="match status" value="1"/>
</dbReference>
<protein>
    <recommendedName>
        <fullName evidence="7">Zn(2)-C6 fungal-type domain-containing protein</fullName>
    </recommendedName>
</protein>
<dbReference type="PROSITE" id="PS00463">
    <property type="entry name" value="ZN2_CY6_FUNGAL_1"/>
    <property type="match status" value="1"/>
</dbReference>
<keyword evidence="3" id="KW-0862">Zinc</keyword>
<dbReference type="SUPFAM" id="SSF48371">
    <property type="entry name" value="ARM repeat"/>
    <property type="match status" value="1"/>
</dbReference>
<dbReference type="PANTHER" id="PTHR46910">
    <property type="entry name" value="TRANSCRIPTION FACTOR PDR1"/>
    <property type="match status" value="1"/>
</dbReference>
<organism evidence="8 9">
    <name type="scientific">Saccharomyces eubayanus</name>
    <name type="common">Yeast</name>
    <dbReference type="NCBI Taxonomy" id="1080349"/>
    <lineage>
        <taxon>Eukaryota</taxon>
        <taxon>Fungi</taxon>
        <taxon>Dikarya</taxon>
        <taxon>Ascomycota</taxon>
        <taxon>Saccharomycotina</taxon>
        <taxon>Saccharomycetes</taxon>
        <taxon>Saccharomycetales</taxon>
        <taxon>Saccharomycetaceae</taxon>
        <taxon>Saccharomyces</taxon>
    </lineage>
</organism>
<dbReference type="InterPro" id="IPR050987">
    <property type="entry name" value="AtrR-like"/>
</dbReference>
<comment type="subcellular location">
    <subcellularLocation>
        <location evidence="1">Nucleus</location>
    </subcellularLocation>
</comment>
<feature type="region of interest" description="Disordered" evidence="6">
    <location>
        <begin position="146"/>
        <end position="169"/>
    </location>
</feature>
<dbReference type="SMART" id="SM00066">
    <property type="entry name" value="GAL4"/>
    <property type="match status" value="1"/>
</dbReference>
<dbReference type="Gene3D" id="4.10.240.10">
    <property type="entry name" value="Zn(2)-C6 fungal-type DNA-binding domain"/>
    <property type="match status" value="1"/>
</dbReference>
<evidence type="ECO:0000313" key="9">
    <source>
        <dbReference type="Proteomes" id="UP001152964"/>
    </source>
</evidence>
<feature type="region of interest" description="Disordered" evidence="6">
    <location>
        <begin position="926"/>
        <end position="1027"/>
    </location>
</feature>
<keyword evidence="4" id="KW-0238">DNA-binding</keyword>
<evidence type="ECO:0000313" key="8">
    <source>
        <dbReference type="EMBL" id="CAI1921354.1"/>
    </source>
</evidence>
<dbReference type="InterPro" id="IPR016024">
    <property type="entry name" value="ARM-type_fold"/>
</dbReference>
<feature type="compositionally biased region" description="Polar residues" evidence="6">
    <location>
        <begin position="23"/>
        <end position="40"/>
    </location>
</feature>
<dbReference type="SMART" id="SM00906">
    <property type="entry name" value="Fungal_trans"/>
    <property type="match status" value="1"/>
</dbReference>
<keyword evidence="9" id="KW-1185">Reference proteome</keyword>
<evidence type="ECO:0000256" key="4">
    <source>
        <dbReference type="ARBA" id="ARBA00023125"/>
    </source>
</evidence>
<evidence type="ECO:0000256" key="2">
    <source>
        <dbReference type="ARBA" id="ARBA00022723"/>
    </source>
</evidence>
<feature type="region of interest" description="Disordered" evidence="6">
    <location>
        <begin position="199"/>
        <end position="222"/>
    </location>
</feature>
<feature type="domain" description="Zn(2)-C6 fungal-type" evidence="7">
    <location>
        <begin position="104"/>
        <end position="137"/>
    </location>
</feature>
<feature type="compositionally biased region" description="Polar residues" evidence="6">
    <location>
        <begin position="1006"/>
        <end position="1027"/>
    </location>
</feature>
<reference evidence="8" key="1">
    <citation type="submission" date="2022-08" db="EMBL/GenBank/DDBJ databases">
        <authorList>
            <person name="Byrne P K."/>
        </authorList>
    </citation>
    <scope>NUCLEOTIDE SEQUENCE</scope>
    <source>
        <strain evidence="8">UCD650</strain>
    </source>
</reference>
<dbReference type="PANTHER" id="PTHR46910:SF3">
    <property type="entry name" value="HALOTOLERANCE PROTEIN 9-RELATED"/>
    <property type="match status" value="1"/>
</dbReference>
<evidence type="ECO:0000256" key="5">
    <source>
        <dbReference type="ARBA" id="ARBA00023242"/>
    </source>
</evidence>
<dbReference type="Pfam" id="PF04082">
    <property type="entry name" value="Fungal_trans"/>
    <property type="match status" value="1"/>
</dbReference>
<evidence type="ECO:0000259" key="7">
    <source>
        <dbReference type="PROSITE" id="PS50048"/>
    </source>
</evidence>
<keyword evidence="2" id="KW-0479">Metal-binding</keyword>
<evidence type="ECO:0000256" key="1">
    <source>
        <dbReference type="ARBA" id="ARBA00004123"/>
    </source>
</evidence>
<dbReference type="InterPro" id="IPR036864">
    <property type="entry name" value="Zn2-C6_fun-type_DNA-bd_sf"/>
</dbReference>
<dbReference type="CDD" id="cd12148">
    <property type="entry name" value="fungal_TF_MHR"/>
    <property type="match status" value="1"/>
</dbReference>
<dbReference type="InterPro" id="IPR001138">
    <property type="entry name" value="Zn2Cys6_DnaBD"/>
</dbReference>
<feature type="compositionally biased region" description="Low complexity" evidence="6">
    <location>
        <begin position="933"/>
        <end position="946"/>
    </location>
</feature>
<dbReference type="Pfam" id="PF00172">
    <property type="entry name" value="Zn_clus"/>
    <property type="match status" value="1"/>
</dbReference>
<dbReference type="InterPro" id="IPR007219">
    <property type="entry name" value="XnlR_reg_dom"/>
</dbReference>
<gene>
    <name evidence="8" type="primary">U6500D03570</name>
    <name evidence="8" type="ORF">SEUBUCD650_0D03570</name>
</gene>
<name>A0ABN8VMM8_SACEU</name>
<dbReference type="Proteomes" id="UP001152964">
    <property type="component" value="Chromosome 4"/>
</dbReference>
<evidence type="ECO:0000256" key="3">
    <source>
        <dbReference type="ARBA" id="ARBA00022833"/>
    </source>
</evidence>
<evidence type="ECO:0000256" key="6">
    <source>
        <dbReference type="SAM" id="MobiDB-lite"/>
    </source>
</evidence>
<dbReference type="PROSITE" id="PS50048">
    <property type="entry name" value="ZN2_CY6_FUNGAL_2"/>
    <property type="match status" value="1"/>
</dbReference>
<sequence length="1061" mass="122772">MGSVFPSGHTMGDTRKSTFEWSNSISQNDQRTENAGSSIGSVVPAIPPAPSNFQPDLGAPITSPQLSPFLDHRLRQQAMAHMISADKNFLAYNMDSFKSRVTKACDYCRKRKIRCTEIDPNYGRCRNCIKYNKDCTFHFHEELKRRRQETSNNKDIGKPVKKHKSDKENAFGDENFDAVAPVSSTSSTDSMLRLQEPIKPQESSGVYAASGASDRDDEVSEHNPIDEKVLGEIELNHRKVSRKVFVLEEVCKNMKEMIEKLAENTGTDVVNREFMKRPKRKQYSKALLTKQKLLHFRQNISPHLTDEEFVAPINDMFTTTFKYSILQTKMALDFSFRSASSPSKENILYPLPSLAIAKRLIGNIRCPSLASLLHIIDINQCLRLADTYYSPSKGNLTSSQAFLFNICLCIGATVTNFKEKQELIGENGHEIFYFEKFELWKLRSFTFLNSVYYYHKLGVTRVDMTTLKALLLLAKFTQQKISASSAVKVLSVAIKVALDLRLNLHSTYEDLELDEIIKRRRLWCFCFSTDKFFSVVLSRPPLLREENTDVLTDDSYVELFRDKILPNLLKKNDNEQLQKVKDIMSVVNLLANHLEYMPYIHSYFVSRLALIESHIYYSCFSIRTTLDDTLDEIIENVFENCKALDRMQDDLPIILSLENYKQNMKILALEFPKLDFEMNCCTTILLHLRWYHQKITLNLFVISIIKDNLDQCASSRHDVIEILRTSKLNFKQNCIAVLNILQDFDYYPTIQNEFLYFSLTTVFSMFLYLSESMKNDENALETGYIIALLRDTHTRMLGSEENYHSIYNLKWQTSLFFYTFFLRTTMEKFNLSSKYAKFYEFDPKYYDDISKKLAKHARESKDDMVELLKTSFINKKKMTTFGSFVTEDQDQMKVSFNLFKEITMHDLNFLKVSSIPKLWGYSTASASKDFSDSNDSNSTSNKNTKNSNDEDDANDNDNKNDDDDDDDDGEKEEEGEEEDDDDDDDDNDNDNDNDVDDYDRSLFPTGFTTSIDETYSEQGTNENNDENAMSNKLFGKIEEYLDHGVFFYDRDFFFRKLGAKM</sequence>